<evidence type="ECO:0000313" key="5">
    <source>
        <dbReference type="Proteomes" id="UP000092460"/>
    </source>
</evidence>
<feature type="domain" description="C2H2-type" evidence="3">
    <location>
        <begin position="29"/>
        <end position="58"/>
    </location>
</feature>
<dbReference type="AlphaFoldDB" id="A0A1B0BG91"/>
<name>A0A1B0BG91_9MUSC</name>
<dbReference type="GO" id="GO:0008270">
    <property type="term" value="F:zinc ion binding"/>
    <property type="evidence" value="ECO:0007669"/>
    <property type="project" value="UniProtKB-KW"/>
</dbReference>
<keyword evidence="1" id="KW-0863">Zinc-finger</keyword>
<sequence>METRQRARLRQASSTVTPPLPEEQLAPQHSCSICGSIFSSVAQLRQHARRRSCRGNLPGVVLDSMRGWPTPSNIMNRWRLRPPRNLGRGGQPMNSKMEAGLGSMKSSDVIDHLATHSTRSREAIKKRRQRRSYVSMVPSLRPAEPALPNIMPSEGLGSTNFSVEESQELVLSMESLPLNEEEATLRREVLASSERGADALGELTGCISRVHRNRQQTRQTTNQTALRVTNRARRAAMYRHARNEFTSSPKKLADLILNNEDWYQTNPRNMTETANEFCRILAEPSINDDEPIVDRRENIKVVQAISVEKVGWAMKSMKSDTPGFDNITLPALRKVSPNRLCLLFNTMLPITIPSILLRALHKILARRLEALPLHTNQRGFSRIDGCCANVFCLEQIVKHARLNGRPLRMVSIDISKAFDT</sequence>
<evidence type="ECO:0000259" key="3">
    <source>
        <dbReference type="PROSITE" id="PS50157"/>
    </source>
</evidence>
<dbReference type="VEuPathDB" id="VectorBase:GPPI029049"/>
<dbReference type="PROSITE" id="PS50157">
    <property type="entry name" value="ZINC_FINGER_C2H2_2"/>
    <property type="match status" value="1"/>
</dbReference>
<dbReference type="STRING" id="67801.A0A1B0BG91"/>
<dbReference type="EMBL" id="JXJN01013806">
    <property type="status" value="NOT_ANNOTATED_CDS"/>
    <property type="molecule type" value="Genomic_DNA"/>
</dbReference>
<evidence type="ECO:0000313" key="4">
    <source>
        <dbReference type="EnsemblMetazoa" id="GPPI029049-PA"/>
    </source>
</evidence>
<dbReference type="InterPro" id="IPR013087">
    <property type="entry name" value="Znf_C2H2_type"/>
</dbReference>
<dbReference type="EnsemblMetazoa" id="GPPI029049-RA">
    <property type="protein sequence ID" value="GPPI029049-PA"/>
    <property type="gene ID" value="GPPI029049"/>
</dbReference>
<evidence type="ECO:0000256" key="2">
    <source>
        <dbReference type="SAM" id="MobiDB-lite"/>
    </source>
</evidence>
<keyword evidence="1" id="KW-0479">Metal-binding</keyword>
<protein>
    <recommendedName>
        <fullName evidence="3">C2H2-type domain-containing protein</fullName>
    </recommendedName>
</protein>
<keyword evidence="5" id="KW-1185">Reference proteome</keyword>
<accession>A0A1B0BG91</accession>
<reference evidence="4" key="2">
    <citation type="submission" date="2020-05" db="UniProtKB">
        <authorList>
            <consortium name="EnsemblMetazoa"/>
        </authorList>
    </citation>
    <scope>IDENTIFICATION</scope>
    <source>
        <strain evidence="4">IAEA</strain>
    </source>
</reference>
<keyword evidence="1" id="KW-0862">Zinc</keyword>
<dbReference type="Proteomes" id="UP000092460">
    <property type="component" value="Unassembled WGS sequence"/>
</dbReference>
<reference evidence="5" key="1">
    <citation type="submission" date="2015-01" db="EMBL/GenBank/DDBJ databases">
        <authorList>
            <person name="Aksoy S."/>
            <person name="Warren W."/>
            <person name="Wilson R.K."/>
        </authorList>
    </citation>
    <scope>NUCLEOTIDE SEQUENCE [LARGE SCALE GENOMIC DNA]</scope>
    <source>
        <strain evidence="5">IAEA</strain>
    </source>
</reference>
<organism evidence="4 5">
    <name type="scientific">Glossina palpalis gambiensis</name>
    <dbReference type="NCBI Taxonomy" id="67801"/>
    <lineage>
        <taxon>Eukaryota</taxon>
        <taxon>Metazoa</taxon>
        <taxon>Ecdysozoa</taxon>
        <taxon>Arthropoda</taxon>
        <taxon>Hexapoda</taxon>
        <taxon>Insecta</taxon>
        <taxon>Pterygota</taxon>
        <taxon>Neoptera</taxon>
        <taxon>Endopterygota</taxon>
        <taxon>Diptera</taxon>
        <taxon>Brachycera</taxon>
        <taxon>Muscomorpha</taxon>
        <taxon>Hippoboscoidea</taxon>
        <taxon>Glossinidae</taxon>
        <taxon>Glossina</taxon>
    </lineage>
</organism>
<evidence type="ECO:0000256" key="1">
    <source>
        <dbReference type="PROSITE-ProRule" id="PRU00042"/>
    </source>
</evidence>
<feature type="region of interest" description="Disordered" evidence="2">
    <location>
        <begin position="1"/>
        <end position="26"/>
    </location>
</feature>
<proteinExistence type="predicted"/>